<reference evidence="7 8" key="1">
    <citation type="submission" date="2024-03" db="EMBL/GenBank/DDBJ databases">
        <title>A high-quality draft genome sequence of Diaporthe vaccinii, a causative agent of upright dieback and viscid rot disease in cranberry plants.</title>
        <authorList>
            <person name="Sarrasin M."/>
            <person name="Lang B.F."/>
            <person name="Burger G."/>
        </authorList>
    </citation>
    <scope>NUCLEOTIDE SEQUENCE [LARGE SCALE GENOMIC DNA]</scope>
    <source>
        <strain evidence="7 8">IS7</strain>
    </source>
</reference>
<dbReference type="PANTHER" id="PTHR37451:SF5">
    <property type="entry name" value="MARVEL DOMAIN-CONTAINING PROTEIN"/>
    <property type="match status" value="1"/>
</dbReference>
<feature type="transmembrane region" description="Helical" evidence="5">
    <location>
        <begin position="146"/>
        <end position="170"/>
    </location>
</feature>
<dbReference type="EMBL" id="JBAWTH010000010">
    <property type="protein sequence ID" value="KAL2290196.1"/>
    <property type="molecule type" value="Genomic_DNA"/>
</dbReference>
<comment type="caution">
    <text evidence="7">The sequence shown here is derived from an EMBL/GenBank/DDBJ whole genome shotgun (WGS) entry which is preliminary data.</text>
</comment>
<comment type="subcellular location">
    <subcellularLocation>
        <location evidence="1">Membrane</location>
        <topology evidence="1">Multi-pass membrane protein</topology>
    </subcellularLocation>
</comment>
<gene>
    <name evidence="7" type="ORF">FJTKL_00669</name>
</gene>
<keyword evidence="2 5" id="KW-0812">Transmembrane</keyword>
<evidence type="ECO:0000256" key="5">
    <source>
        <dbReference type="SAM" id="Phobius"/>
    </source>
</evidence>
<evidence type="ECO:0000256" key="4">
    <source>
        <dbReference type="ARBA" id="ARBA00023136"/>
    </source>
</evidence>
<name>A0ABR4F670_9PEZI</name>
<dbReference type="Pfam" id="PF01284">
    <property type="entry name" value="MARVEL"/>
    <property type="match status" value="1"/>
</dbReference>
<evidence type="ECO:0000313" key="8">
    <source>
        <dbReference type="Proteomes" id="UP001600888"/>
    </source>
</evidence>
<accession>A0ABR4F670</accession>
<keyword evidence="3 5" id="KW-1133">Transmembrane helix</keyword>
<organism evidence="7 8">
    <name type="scientific">Diaporthe vaccinii</name>
    <dbReference type="NCBI Taxonomy" id="105482"/>
    <lineage>
        <taxon>Eukaryota</taxon>
        <taxon>Fungi</taxon>
        <taxon>Dikarya</taxon>
        <taxon>Ascomycota</taxon>
        <taxon>Pezizomycotina</taxon>
        <taxon>Sordariomycetes</taxon>
        <taxon>Sordariomycetidae</taxon>
        <taxon>Diaporthales</taxon>
        <taxon>Diaporthaceae</taxon>
        <taxon>Diaporthe</taxon>
        <taxon>Diaporthe eres species complex</taxon>
    </lineage>
</organism>
<evidence type="ECO:0000256" key="2">
    <source>
        <dbReference type="ARBA" id="ARBA00022692"/>
    </source>
</evidence>
<dbReference type="Proteomes" id="UP001600888">
    <property type="component" value="Unassembled WGS sequence"/>
</dbReference>
<proteinExistence type="predicted"/>
<keyword evidence="4 5" id="KW-0472">Membrane</keyword>
<feature type="transmembrane region" description="Helical" evidence="5">
    <location>
        <begin position="182"/>
        <end position="202"/>
    </location>
</feature>
<feature type="domain" description="MARVEL" evidence="6">
    <location>
        <begin position="144"/>
        <end position="271"/>
    </location>
</feature>
<dbReference type="PANTHER" id="PTHR37451">
    <property type="entry name" value="MARVEL DOMAIN"/>
    <property type="match status" value="1"/>
</dbReference>
<evidence type="ECO:0000259" key="6">
    <source>
        <dbReference type="Pfam" id="PF01284"/>
    </source>
</evidence>
<evidence type="ECO:0000256" key="1">
    <source>
        <dbReference type="ARBA" id="ARBA00004141"/>
    </source>
</evidence>
<keyword evidence="8" id="KW-1185">Reference proteome</keyword>
<sequence length="310" mass="33713">MTLDGFVASSCTRSWVCPCRAVFHIGFRLVHRSALVSRAGEVDPGHMRVHATVDCIPIYTGSMLLMPCMRAQCLPPSLSLPGLLSRFLGYLPISPSLNQCTGCPLYHTFSLVARPADFELHQQHQYPPNIQTDDFATFKMGFPLMLALRAVQGVFAVVILGLSAYVANWYNVDTLTSSPSQVNFLVFVPLFSLISIAYLEAVPKFMPKFSHPWAVLALEVTNVLFYFAGFVALAVFLTHLLFCRGAVCGSARAATVFSSFNFLLWTATAALTIKDALKGGFAGLRNGRGGAGQGMPMQQNAQMKEAAMAA</sequence>
<evidence type="ECO:0000256" key="3">
    <source>
        <dbReference type="ARBA" id="ARBA00022989"/>
    </source>
</evidence>
<evidence type="ECO:0000313" key="7">
    <source>
        <dbReference type="EMBL" id="KAL2290196.1"/>
    </source>
</evidence>
<dbReference type="InterPro" id="IPR008253">
    <property type="entry name" value="Marvel"/>
</dbReference>
<protein>
    <recommendedName>
        <fullName evidence="6">MARVEL domain-containing protein</fullName>
    </recommendedName>
</protein>
<feature type="transmembrane region" description="Helical" evidence="5">
    <location>
        <begin position="223"/>
        <end position="242"/>
    </location>
</feature>